<organism evidence="3 4">
    <name type="scientific">Eumeta variegata</name>
    <name type="common">Bagworm moth</name>
    <name type="synonym">Eumeta japonica</name>
    <dbReference type="NCBI Taxonomy" id="151549"/>
    <lineage>
        <taxon>Eukaryota</taxon>
        <taxon>Metazoa</taxon>
        <taxon>Ecdysozoa</taxon>
        <taxon>Arthropoda</taxon>
        <taxon>Hexapoda</taxon>
        <taxon>Insecta</taxon>
        <taxon>Pterygota</taxon>
        <taxon>Neoptera</taxon>
        <taxon>Endopterygota</taxon>
        <taxon>Lepidoptera</taxon>
        <taxon>Glossata</taxon>
        <taxon>Ditrysia</taxon>
        <taxon>Tineoidea</taxon>
        <taxon>Psychidae</taxon>
        <taxon>Oiketicinae</taxon>
        <taxon>Eumeta</taxon>
    </lineage>
</organism>
<feature type="domain" description="(+)RNA virus helicase C-terminal" evidence="2">
    <location>
        <begin position="334"/>
        <end position="644"/>
    </location>
</feature>
<dbReference type="SUPFAM" id="SSF52540">
    <property type="entry name" value="P-loop containing nucleoside triphosphate hydrolases"/>
    <property type="match status" value="2"/>
</dbReference>
<keyword evidence="4" id="KW-1185">Reference proteome</keyword>
<dbReference type="InterPro" id="IPR027417">
    <property type="entry name" value="P-loop_NTPase"/>
</dbReference>
<feature type="region of interest" description="Disordered" evidence="1">
    <location>
        <begin position="96"/>
        <end position="139"/>
    </location>
</feature>
<reference evidence="3 4" key="1">
    <citation type="journal article" date="2019" name="Commun. Biol.">
        <title>The bagworm genome reveals a unique fibroin gene that provides high tensile strength.</title>
        <authorList>
            <person name="Kono N."/>
            <person name="Nakamura H."/>
            <person name="Ohtoshi R."/>
            <person name="Tomita M."/>
            <person name="Numata K."/>
            <person name="Arakawa K."/>
        </authorList>
    </citation>
    <scope>NUCLEOTIDE SEQUENCE [LARGE SCALE GENOMIC DNA]</scope>
</reference>
<feature type="compositionally biased region" description="Basic and acidic residues" evidence="1">
    <location>
        <begin position="101"/>
        <end position="139"/>
    </location>
</feature>
<evidence type="ECO:0000313" key="4">
    <source>
        <dbReference type="Proteomes" id="UP000299102"/>
    </source>
</evidence>
<dbReference type="InterPro" id="IPR027351">
    <property type="entry name" value="(+)RNA_virus_helicase_core_dom"/>
</dbReference>
<dbReference type="Pfam" id="PF01443">
    <property type="entry name" value="Viral_helicase1"/>
    <property type="match status" value="1"/>
</dbReference>
<sequence length="663" mass="74901">MVRTRNKIVLLFTWTEDTPFIQASKVLHKLSESEQATPRVISIDSMSVGYEKGNVEDYLGSIAASEKHKIVMYEDRGENLSFLHKYDPACSTTPIDSWGHPVKDPEEMSGSERLRKQIQAEKETKNREAKELAREQRSETGKKLENFFRAFNAGIATKLKAFTSKKRVFDNRGQGKASTSKKITNDSPKSSPKPTKADLGEVKPPVVMPVENPKDHMRNAFLEFAALTIAIQDVTQTMCKNILNIYKKGDIEQLKRKLEENEGTIYNNKSSQYILGDARQNMAAYNDTCGLVYLDEQATKITGKAKYETPENDPIVVMTRDTKVALEERILRTMKKLSKENDQDYSETFTDWETPKITWINGVPGCGKTTWIVQEFDNKRDCIVTATIEAAEDLKRKLANRIGAEATTRVRTMASVLVNGFKEHTHNRLLIDEAMMNHFGAIITAALLAKAKELLLIGDINQIPHIDRHNVFPMSYEKPNAVAKVSRELLRSYRNPMDVAYALNEIYSGIYSTQEGTRSLTLDGYDRNKLSISLPQTLYLAHTQAGKTELKAMGCGQGKESRVLTIHEAQGLASKNVVIVRTASKKAEIYNSIQHAVVAITRHTENCIYLTVNCSDAIGRLIQRANNATSERIIEYNAKMAIRSRDINSVREITKYRRKPEQY</sequence>
<dbReference type="Gene3D" id="3.40.50.300">
    <property type="entry name" value="P-loop containing nucleotide triphosphate hydrolases"/>
    <property type="match status" value="2"/>
</dbReference>
<dbReference type="AlphaFoldDB" id="A0A4C2A8M4"/>
<dbReference type="Proteomes" id="UP000299102">
    <property type="component" value="Unassembled WGS sequence"/>
</dbReference>
<protein>
    <recommendedName>
        <fullName evidence="2">(+)RNA virus helicase C-terminal domain-containing protein</fullName>
    </recommendedName>
</protein>
<proteinExistence type="predicted"/>
<feature type="compositionally biased region" description="Polar residues" evidence="1">
    <location>
        <begin position="176"/>
        <end position="193"/>
    </location>
</feature>
<dbReference type="GO" id="GO:0005524">
    <property type="term" value="F:ATP binding"/>
    <property type="evidence" value="ECO:0007669"/>
    <property type="project" value="InterPro"/>
</dbReference>
<feature type="region of interest" description="Disordered" evidence="1">
    <location>
        <begin position="168"/>
        <end position="201"/>
    </location>
</feature>
<name>A0A4C2A8M4_EUMVA</name>
<dbReference type="PROSITE" id="PS51657">
    <property type="entry name" value="PSRV_HELICASE"/>
    <property type="match status" value="1"/>
</dbReference>
<comment type="caution">
    <text evidence="3">The sequence shown here is derived from an EMBL/GenBank/DDBJ whole genome shotgun (WGS) entry which is preliminary data.</text>
</comment>
<dbReference type="OrthoDB" id="9995375at2759"/>
<dbReference type="EMBL" id="BGZK01002615">
    <property type="protein sequence ID" value="GBP95335.1"/>
    <property type="molecule type" value="Genomic_DNA"/>
</dbReference>
<accession>A0A4C2A8M4</accession>
<gene>
    <name evidence="3" type="ORF">EVAR_85919_1</name>
</gene>
<evidence type="ECO:0000313" key="3">
    <source>
        <dbReference type="EMBL" id="GBP95335.1"/>
    </source>
</evidence>
<evidence type="ECO:0000259" key="2">
    <source>
        <dbReference type="PROSITE" id="PS51657"/>
    </source>
</evidence>
<evidence type="ECO:0000256" key="1">
    <source>
        <dbReference type="SAM" id="MobiDB-lite"/>
    </source>
</evidence>